<gene>
    <name evidence="2" type="ORF">HHL28_11245</name>
</gene>
<proteinExistence type="predicted"/>
<dbReference type="SUPFAM" id="SSF53383">
    <property type="entry name" value="PLP-dependent transferases"/>
    <property type="match status" value="1"/>
</dbReference>
<keyword evidence="3" id="KW-1185">Reference proteome</keyword>
<keyword evidence="2" id="KW-0808">Transferase</keyword>
<dbReference type="KEGG" id="acru:HHL28_11245"/>
<name>A0A858R837_9PROT</name>
<evidence type="ECO:0000313" key="2">
    <source>
        <dbReference type="EMBL" id="QJE73585.1"/>
    </source>
</evidence>
<dbReference type="GO" id="GO:0008483">
    <property type="term" value="F:transaminase activity"/>
    <property type="evidence" value="ECO:0007669"/>
    <property type="project" value="UniProtKB-KW"/>
</dbReference>
<dbReference type="InterPro" id="IPR015422">
    <property type="entry name" value="PyrdxlP-dep_Trfase_small"/>
</dbReference>
<dbReference type="Gene3D" id="3.40.640.10">
    <property type="entry name" value="Type I PLP-dependent aspartate aminotransferase-like (Major domain)"/>
    <property type="match status" value="1"/>
</dbReference>
<dbReference type="InterPro" id="IPR015424">
    <property type="entry name" value="PyrdxlP-dep_Trfase"/>
</dbReference>
<dbReference type="CDD" id="cd00609">
    <property type="entry name" value="AAT_like"/>
    <property type="match status" value="1"/>
</dbReference>
<dbReference type="InterPro" id="IPR015421">
    <property type="entry name" value="PyrdxlP-dep_Trfase_major"/>
</dbReference>
<dbReference type="EMBL" id="CP051775">
    <property type="protein sequence ID" value="QJE73585.1"/>
    <property type="molecule type" value="Genomic_DNA"/>
</dbReference>
<dbReference type="InterPro" id="IPR051446">
    <property type="entry name" value="HTH_trans_reg/aminotransferase"/>
</dbReference>
<dbReference type="Pfam" id="PF00155">
    <property type="entry name" value="Aminotran_1_2"/>
    <property type="match status" value="1"/>
</dbReference>
<dbReference type="GO" id="GO:0030170">
    <property type="term" value="F:pyridoxal phosphate binding"/>
    <property type="evidence" value="ECO:0007669"/>
    <property type="project" value="InterPro"/>
</dbReference>
<dbReference type="PANTHER" id="PTHR46577">
    <property type="entry name" value="HTH-TYPE TRANSCRIPTIONAL REGULATORY PROTEIN GABR"/>
    <property type="match status" value="1"/>
</dbReference>
<reference evidence="2" key="1">
    <citation type="submission" date="2020-04" db="EMBL/GenBank/DDBJ databases">
        <title>A desert anoxygenic phototrophic bacterium fixes CO2 using RubisCO under aerobic conditions.</title>
        <authorList>
            <person name="Tang K."/>
        </authorList>
    </citation>
    <scope>NUCLEOTIDE SEQUENCE [LARGE SCALE GENOMIC DNA]</scope>
    <source>
        <strain evidence="2">MIMtkB3</strain>
    </source>
</reference>
<feature type="domain" description="Aminotransferase class I/classII large" evidence="1">
    <location>
        <begin position="8"/>
        <end position="349"/>
    </location>
</feature>
<evidence type="ECO:0000313" key="3">
    <source>
        <dbReference type="Proteomes" id="UP000501891"/>
    </source>
</evidence>
<dbReference type="Gene3D" id="3.90.1150.10">
    <property type="entry name" value="Aspartate Aminotransferase, domain 1"/>
    <property type="match status" value="1"/>
</dbReference>
<dbReference type="AlphaFoldDB" id="A0A858R837"/>
<sequence length="373" mass="39356">METLPGGIIDLSVNATALWPDADSLRDAVQAVAGRGDLLSLMGYQPPQGPQRLRAAIAAWAEATSGLSVPEDQVLLTTGGQGAMHAALSATTRPGDVLLVEQVTYPGIKTLALQLGLRLVPVAMDGDGILPDALEQAARGHGAHALYCMPTLQNPTTATMPRARREAIAAVARRLGLVIVEDDVYGFLARTREPTLAELAPEVTIHIGSVSKSLFPGLRTGYVIAPRPLLDRLAAVTRATILTPAHLGAVVTAELIESGEALRIAERRRGLVAERQALARSILGNRLGGSDPAVTHLWLTLPESWRRDAFARALLEQGVKVTPADAFAAGKAEVPNAVRVCLCSVDRAETLEQGLRPLATLLDSPLSVEAALV</sequence>
<keyword evidence="2" id="KW-0032">Aminotransferase</keyword>
<protein>
    <submittedName>
        <fullName evidence="2">PLP-dependent aminotransferase family protein</fullName>
    </submittedName>
</protein>
<dbReference type="Proteomes" id="UP000501891">
    <property type="component" value="Chromosome"/>
</dbReference>
<dbReference type="PANTHER" id="PTHR46577:SF1">
    <property type="entry name" value="HTH-TYPE TRANSCRIPTIONAL REGULATORY PROTEIN GABR"/>
    <property type="match status" value="1"/>
</dbReference>
<accession>A0A858R837</accession>
<dbReference type="InterPro" id="IPR004839">
    <property type="entry name" value="Aminotransferase_I/II_large"/>
</dbReference>
<organism evidence="2 3">
    <name type="scientific">Aerophototrophica crusticola</name>
    <dbReference type="NCBI Taxonomy" id="1709002"/>
    <lineage>
        <taxon>Bacteria</taxon>
        <taxon>Pseudomonadati</taxon>
        <taxon>Pseudomonadota</taxon>
        <taxon>Alphaproteobacteria</taxon>
        <taxon>Rhodospirillales</taxon>
        <taxon>Rhodospirillaceae</taxon>
        <taxon>Aerophototrophica</taxon>
    </lineage>
</organism>
<evidence type="ECO:0000259" key="1">
    <source>
        <dbReference type="Pfam" id="PF00155"/>
    </source>
</evidence>